<keyword evidence="3" id="KW-0540">Nuclease</keyword>
<evidence type="ECO:0000256" key="3">
    <source>
        <dbReference type="ARBA" id="ARBA00022722"/>
    </source>
</evidence>
<dbReference type="Pfam" id="PF01850">
    <property type="entry name" value="PIN"/>
    <property type="match status" value="1"/>
</dbReference>
<accession>A0ABV8KJW4</accession>
<evidence type="ECO:0000259" key="8">
    <source>
        <dbReference type="Pfam" id="PF01850"/>
    </source>
</evidence>
<dbReference type="InterPro" id="IPR002716">
    <property type="entry name" value="PIN_dom"/>
</dbReference>
<feature type="domain" description="PIN" evidence="8">
    <location>
        <begin position="19"/>
        <end position="109"/>
    </location>
</feature>
<protein>
    <submittedName>
        <fullName evidence="9">PIN domain-containing protein</fullName>
    </submittedName>
</protein>
<keyword evidence="6" id="KW-0460">Magnesium</keyword>
<dbReference type="InterPro" id="IPR050556">
    <property type="entry name" value="Type_II_TA_system_RNase"/>
</dbReference>
<organism evidence="9 10">
    <name type="scientific">Micromonospora zhanjiangensis</name>
    <dbReference type="NCBI Taxonomy" id="1522057"/>
    <lineage>
        <taxon>Bacteria</taxon>
        <taxon>Bacillati</taxon>
        <taxon>Actinomycetota</taxon>
        <taxon>Actinomycetes</taxon>
        <taxon>Micromonosporales</taxon>
        <taxon>Micromonosporaceae</taxon>
        <taxon>Micromonospora</taxon>
    </lineage>
</organism>
<dbReference type="InterPro" id="IPR029060">
    <property type="entry name" value="PIN-like_dom_sf"/>
</dbReference>
<name>A0ABV8KJW4_9ACTN</name>
<dbReference type="PANTHER" id="PTHR33653:SF1">
    <property type="entry name" value="RIBONUCLEASE VAPC2"/>
    <property type="match status" value="1"/>
</dbReference>
<evidence type="ECO:0000256" key="6">
    <source>
        <dbReference type="ARBA" id="ARBA00022842"/>
    </source>
</evidence>
<proteinExistence type="inferred from homology"/>
<keyword evidence="10" id="KW-1185">Reference proteome</keyword>
<evidence type="ECO:0000256" key="2">
    <source>
        <dbReference type="ARBA" id="ARBA00022649"/>
    </source>
</evidence>
<evidence type="ECO:0000256" key="5">
    <source>
        <dbReference type="ARBA" id="ARBA00022801"/>
    </source>
</evidence>
<dbReference type="Gene3D" id="3.40.50.1010">
    <property type="entry name" value="5'-nuclease"/>
    <property type="match status" value="1"/>
</dbReference>
<evidence type="ECO:0000313" key="10">
    <source>
        <dbReference type="Proteomes" id="UP001595868"/>
    </source>
</evidence>
<keyword evidence="5" id="KW-0378">Hydrolase</keyword>
<evidence type="ECO:0000313" key="9">
    <source>
        <dbReference type="EMBL" id="MFC4106306.1"/>
    </source>
</evidence>
<gene>
    <name evidence="9" type="ORF">ACFOX0_10205</name>
</gene>
<dbReference type="Proteomes" id="UP001595868">
    <property type="component" value="Unassembled WGS sequence"/>
</dbReference>
<evidence type="ECO:0000256" key="4">
    <source>
        <dbReference type="ARBA" id="ARBA00022723"/>
    </source>
</evidence>
<dbReference type="SUPFAM" id="SSF88723">
    <property type="entry name" value="PIN domain-like"/>
    <property type="match status" value="1"/>
</dbReference>
<dbReference type="PANTHER" id="PTHR33653">
    <property type="entry name" value="RIBONUCLEASE VAPC2"/>
    <property type="match status" value="1"/>
</dbReference>
<comment type="cofactor">
    <cofactor evidence="1">
        <name>Mg(2+)</name>
        <dbReference type="ChEBI" id="CHEBI:18420"/>
    </cofactor>
</comment>
<reference evidence="10" key="1">
    <citation type="journal article" date="2019" name="Int. J. Syst. Evol. Microbiol.">
        <title>The Global Catalogue of Microorganisms (GCM) 10K type strain sequencing project: providing services to taxonomists for standard genome sequencing and annotation.</title>
        <authorList>
            <consortium name="The Broad Institute Genomics Platform"/>
            <consortium name="The Broad Institute Genome Sequencing Center for Infectious Disease"/>
            <person name="Wu L."/>
            <person name="Ma J."/>
        </authorList>
    </citation>
    <scope>NUCLEOTIDE SEQUENCE [LARGE SCALE GENOMIC DNA]</scope>
    <source>
        <strain evidence="10">2902at01</strain>
    </source>
</reference>
<sequence length="123" mass="13605">MWQGTDDHIAQQPVGAIPVLSFATVAELHYGAAKARWGDRRVLALEEAVRRYVIAPYDQDLARLWGRLKAQAQSAGHALGQVAQTNDLWICATAIYHDAPLLTLNRRHFEGFPGLAIIDCRSA</sequence>
<evidence type="ECO:0000256" key="7">
    <source>
        <dbReference type="ARBA" id="ARBA00038093"/>
    </source>
</evidence>
<dbReference type="EMBL" id="JBHSBN010000005">
    <property type="protein sequence ID" value="MFC4106306.1"/>
    <property type="molecule type" value="Genomic_DNA"/>
</dbReference>
<evidence type="ECO:0000256" key="1">
    <source>
        <dbReference type="ARBA" id="ARBA00001946"/>
    </source>
</evidence>
<dbReference type="RefSeq" id="WP_377543978.1">
    <property type="nucleotide sequence ID" value="NZ_JBHSBN010000005.1"/>
</dbReference>
<comment type="caution">
    <text evidence="9">The sequence shown here is derived from an EMBL/GenBank/DDBJ whole genome shotgun (WGS) entry which is preliminary data.</text>
</comment>
<keyword evidence="4" id="KW-0479">Metal-binding</keyword>
<keyword evidence="2" id="KW-1277">Toxin-antitoxin system</keyword>
<comment type="similarity">
    <text evidence="7">Belongs to the PINc/VapC protein family.</text>
</comment>